<evidence type="ECO:0000256" key="5">
    <source>
        <dbReference type="ARBA" id="ARBA00036184"/>
    </source>
</evidence>
<keyword evidence="18" id="KW-0456">Lyase</keyword>
<evidence type="ECO:0000313" key="18">
    <source>
        <dbReference type="EMBL" id="CAL94479.1"/>
    </source>
</evidence>
<evidence type="ECO:0000256" key="13">
    <source>
        <dbReference type="ARBA" id="ARBA00042844"/>
    </source>
</evidence>
<evidence type="ECO:0000256" key="11">
    <source>
        <dbReference type="ARBA" id="ARBA00041266"/>
    </source>
</evidence>
<feature type="region of interest" description="Disordered" evidence="16">
    <location>
        <begin position="1"/>
        <end position="20"/>
    </location>
</feature>
<dbReference type="STRING" id="62928.azo1862"/>
<dbReference type="InterPro" id="IPR006224">
    <property type="entry name" value="PsdUridine_synth_RluA-like_CS"/>
</dbReference>
<keyword evidence="2" id="KW-0698">rRNA processing</keyword>
<dbReference type="GO" id="GO:0016829">
    <property type="term" value="F:lyase activity"/>
    <property type="evidence" value="ECO:0007669"/>
    <property type="project" value="UniProtKB-KW"/>
</dbReference>
<evidence type="ECO:0000256" key="10">
    <source>
        <dbReference type="ARBA" id="ARBA00039988"/>
    </source>
</evidence>
<dbReference type="InterPro" id="IPR050188">
    <property type="entry name" value="RluA_PseudoU_synthase"/>
</dbReference>
<evidence type="ECO:0000256" key="8">
    <source>
        <dbReference type="ARBA" id="ARBA00038944"/>
    </source>
</evidence>
<evidence type="ECO:0000256" key="12">
    <source>
        <dbReference type="ARBA" id="ARBA00042372"/>
    </source>
</evidence>
<dbReference type="Proteomes" id="UP000002588">
    <property type="component" value="Chromosome"/>
</dbReference>
<evidence type="ECO:0000259" key="17">
    <source>
        <dbReference type="Pfam" id="PF00849"/>
    </source>
</evidence>
<dbReference type="EC" id="5.4.99.29" evidence="9"/>
<dbReference type="KEGG" id="azo:azo1862"/>
<comment type="catalytic activity">
    <reaction evidence="6">
        <text>uridine(746) in 23S rRNA = pseudouridine(746) in 23S rRNA</text>
        <dbReference type="Rhea" id="RHEA:42548"/>
        <dbReference type="Rhea" id="RHEA-COMP:10109"/>
        <dbReference type="Rhea" id="RHEA-COMP:10110"/>
        <dbReference type="ChEBI" id="CHEBI:65314"/>
        <dbReference type="ChEBI" id="CHEBI:65315"/>
        <dbReference type="EC" id="5.4.99.29"/>
    </reaction>
</comment>
<feature type="compositionally biased region" description="Polar residues" evidence="16">
    <location>
        <begin position="1"/>
        <end position="18"/>
    </location>
</feature>
<dbReference type="GO" id="GO:0000455">
    <property type="term" value="P:enzyme-directed rRNA pseudouridine synthesis"/>
    <property type="evidence" value="ECO:0007669"/>
    <property type="project" value="TreeGrafter"/>
</dbReference>
<dbReference type="InterPro" id="IPR020103">
    <property type="entry name" value="PsdUridine_synth_cat_dom_sf"/>
</dbReference>
<dbReference type="PROSITE" id="PS01129">
    <property type="entry name" value="PSI_RLU"/>
    <property type="match status" value="1"/>
</dbReference>
<dbReference type="eggNOG" id="COG0564">
    <property type="taxonomic scope" value="Bacteria"/>
</dbReference>
<evidence type="ECO:0000256" key="4">
    <source>
        <dbReference type="ARBA" id="ARBA00023235"/>
    </source>
</evidence>
<dbReference type="SUPFAM" id="SSF55120">
    <property type="entry name" value="Pseudouridine synthase"/>
    <property type="match status" value="1"/>
</dbReference>
<dbReference type="GO" id="GO:0003723">
    <property type="term" value="F:RNA binding"/>
    <property type="evidence" value="ECO:0007669"/>
    <property type="project" value="InterPro"/>
</dbReference>
<evidence type="ECO:0000256" key="3">
    <source>
        <dbReference type="ARBA" id="ARBA00022694"/>
    </source>
</evidence>
<dbReference type="EMBL" id="AM406670">
    <property type="protein sequence ID" value="CAL94479.1"/>
    <property type="molecule type" value="Genomic_DNA"/>
</dbReference>
<evidence type="ECO:0000256" key="1">
    <source>
        <dbReference type="ARBA" id="ARBA00010876"/>
    </source>
</evidence>
<gene>
    <name evidence="18" type="primary">rluA2</name>
    <name evidence="18" type="ordered locus">azo1862</name>
</gene>
<dbReference type="HOGENOM" id="CLU_016902_11_1_4"/>
<evidence type="ECO:0000256" key="14">
    <source>
        <dbReference type="ARBA" id="ARBA00042883"/>
    </source>
</evidence>
<dbReference type="EC" id="5.4.99.28" evidence="8"/>
<dbReference type="Pfam" id="PF00849">
    <property type="entry name" value="PseudoU_synth_2"/>
    <property type="match status" value="1"/>
</dbReference>
<feature type="domain" description="Pseudouridine synthase RsuA/RluA-like" evidence="17">
    <location>
        <begin position="38"/>
        <end position="186"/>
    </location>
</feature>
<dbReference type="GO" id="GO:0160142">
    <property type="term" value="F:23S rRNA pseudouridine(746) synthase activity"/>
    <property type="evidence" value="ECO:0007669"/>
    <property type="project" value="UniProtKB-EC"/>
</dbReference>
<comment type="catalytic activity">
    <reaction evidence="5">
        <text>uridine(32) in tRNA = pseudouridine(32) in tRNA</text>
        <dbReference type="Rhea" id="RHEA:42544"/>
        <dbReference type="Rhea" id="RHEA-COMP:10107"/>
        <dbReference type="Rhea" id="RHEA-COMP:10108"/>
        <dbReference type="ChEBI" id="CHEBI:65314"/>
        <dbReference type="ChEBI" id="CHEBI:65315"/>
        <dbReference type="EC" id="5.4.99.28"/>
    </reaction>
</comment>
<evidence type="ECO:0000256" key="9">
    <source>
        <dbReference type="ARBA" id="ARBA00038945"/>
    </source>
</evidence>
<dbReference type="GO" id="GO:0008033">
    <property type="term" value="P:tRNA processing"/>
    <property type="evidence" value="ECO:0007669"/>
    <property type="project" value="UniProtKB-KW"/>
</dbReference>
<dbReference type="PANTHER" id="PTHR21600:SF91">
    <property type="entry name" value="DUAL-SPECIFICITY RNA PSEUDOURIDINE SYNTHASE RLUA"/>
    <property type="match status" value="1"/>
</dbReference>
<keyword evidence="3" id="KW-0819">tRNA processing</keyword>
<organism evidence="18 19">
    <name type="scientific">Azoarcus sp. (strain BH72)</name>
    <dbReference type="NCBI Taxonomy" id="418699"/>
    <lineage>
        <taxon>Bacteria</taxon>
        <taxon>Pseudomonadati</taxon>
        <taxon>Pseudomonadota</taxon>
        <taxon>Betaproteobacteria</taxon>
        <taxon>Rhodocyclales</taxon>
        <taxon>Zoogloeaceae</taxon>
        <taxon>Azoarcus</taxon>
    </lineage>
</organism>
<evidence type="ECO:0000256" key="16">
    <source>
        <dbReference type="SAM" id="MobiDB-lite"/>
    </source>
</evidence>
<dbReference type="InterPro" id="IPR006145">
    <property type="entry name" value="PsdUridine_synth_RsuA/RluA"/>
</dbReference>
<comment type="similarity">
    <text evidence="1">Belongs to the pseudouridine synthase RluA family.</text>
</comment>
<comment type="function">
    <text evidence="7">Dual specificity enzyme that catalyzes the synthesis of pseudouridine from uracil-746 in 23S ribosomal RNA and from uracil-32 in the anticodon stem and loop of transfer RNAs.</text>
</comment>
<accession>A1K6M4</accession>
<dbReference type="CDD" id="cd02869">
    <property type="entry name" value="PseudoU_synth_RluA_like"/>
    <property type="match status" value="1"/>
</dbReference>
<protein>
    <recommendedName>
        <fullName evidence="10">Dual-specificity RNA pseudouridine synthase RluA</fullName>
        <ecNumber evidence="8">5.4.99.28</ecNumber>
        <ecNumber evidence="9">5.4.99.29</ecNumber>
    </recommendedName>
    <alternativeName>
        <fullName evidence="11">23S rRNA pseudouridine(746) synthase</fullName>
    </alternativeName>
    <alternativeName>
        <fullName evidence="14">Ribosomal large subunit pseudouridine synthase A</fullName>
    </alternativeName>
    <alternativeName>
        <fullName evidence="13">rRNA pseudouridylate synthase A</fullName>
    </alternativeName>
    <alternativeName>
        <fullName evidence="15">rRNA-uridine isomerase A</fullName>
    </alternativeName>
    <alternativeName>
        <fullName evidence="12">tRNA pseudouridine(32) synthase</fullName>
    </alternativeName>
</protein>
<dbReference type="Gene3D" id="3.30.2350.10">
    <property type="entry name" value="Pseudouridine synthase"/>
    <property type="match status" value="1"/>
</dbReference>
<evidence type="ECO:0000256" key="2">
    <source>
        <dbReference type="ARBA" id="ARBA00022552"/>
    </source>
</evidence>
<dbReference type="PANTHER" id="PTHR21600">
    <property type="entry name" value="MITOCHONDRIAL RNA PSEUDOURIDINE SYNTHASE"/>
    <property type="match status" value="1"/>
</dbReference>
<keyword evidence="19" id="KW-1185">Reference proteome</keyword>
<name>A1K6M4_AZOSB</name>
<sequence>MSRNGYPCPSSTIPTPMSNPVYLPPPEHPLQYLHIDPHFVVVSKPSGLLSVPGRGAEKQDCLWRRVVHDFPDALTVHRLDMETSGLMVLARDAETHRRLSGLFHDRLVEKRYVAMVDGLPTSDRGQIDLPLLADWPNRPRQKVDFEGGKPSLTRFEVMARYPDRDVSRIALMPETGRSHQLRVHLLALGHPILGDALYGSPSVQAKAERLLLHAEFLAFRHPHSGARVACECPAPF</sequence>
<evidence type="ECO:0000256" key="15">
    <source>
        <dbReference type="ARBA" id="ARBA00043143"/>
    </source>
</evidence>
<dbReference type="AlphaFoldDB" id="A1K6M4"/>
<dbReference type="GO" id="GO:0160151">
    <property type="term" value="F:tRNA pseudouridine(32) synthase activity"/>
    <property type="evidence" value="ECO:0007669"/>
    <property type="project" value="UniProtKB-EC"/>
</dbReference>
<evidence type="ECO:0000256" key="7">
    <source>
        <dbReference type="ARBA" id="ARBA00037305"/>
    </source>
</evidence>
<proteinExistence type="inferred from homology"/>
<keyword evidence="4" id="KW-0413">Isomerase</keyword>
<evidence type="ECO:0000256" key="6">
    <source>
        <dbReference type="ARBA" id="ARBA00036916"/>
    </source>
</evidence>
<evidence type="ECO:0000313" key="19">
    <source>
        <dbReference type="Proteomes" id="UP000002588"/>
    </source>
</evidence>
<reference evidence="18 19" key="1">
    <citation type="journal article" date="2006" name="Nat. Biotechnol.">
        <title>Complete genome of the mutualistic, N2-fixing grass endophyte Azoarcus sp. strain BH72.</title>
        <authorList>
            <person name="Krause A."/>
            <person name="Ramakumar A."/>
            <person name="Bartels D."/>
            <person name="Battistoni F."/>
            <person name="Bekel T."/>
            <person name="Boch J."/>
            <person name="Boehm M."/>
            <person name="Friedrich F."/>
            <person name="Hurek T."/>
            <person name="Krause L."/>
            <person name="Linke B."/>
            <person name="McHardy A.C."/>
            <person name="Sarkar A."/>
            <person name="Schneiker S."/>
            <person name="Syed A.A."/>
            <person name="Thauer R."/>
            <person name="Vorhoelter F.-J."/>
            <person name="Weidner S."/>
            <person name="Puehler A."/>
            <person name="Reinhold-Hurek B."/>
            <person name="Kaiser O."/>
            <person name="Goesmann A."/>
        </authorList>
    </citation>
    <scope>NUCLEOTIDE SEQUENCE [LARGE SCALE GENOMIC DNA]</scope>
    <source>
        <strain evidence="18 19">BH72</strain>
    </source>
</reference>